<dbReference type="GO" id="GO:0003727">
    <property type="term" value="F:single-stranded RNA binding"/>
    <property type="evidence" value="ECO:0007669"/>
    <property type="project" value="InterPro"/>
</dbReference>
<dbReference type="CDD" id="cd00165">
    <property type="entry name" value="S4"/>
    <property type="match status" value="1"/>
</dbReference>
<accession>A0AA95H843</accession>
<dbReference type="Pfam" id="PF01479">
    <property type="entry name" value="S4"/>
    <property type="match status" value="1"/>
</dbReference>
<dbReference type="Proteomes" id="UP001300672">
    <property type="component" value="Chromosome"/>
</dbReference>
<dbReference type="InterPro" id="IPR025708">
    <property type="entry name" value="HSP15"/>
</dbReference>
<dbReference type="EMBL" id="CP124755">
    <property type="protein sequence ID" value="WGZ90654.1"/>
    <property type="molecule type" value="Genomic_DNA"/>
</dbReference>
<reference evidence="6" key="2">
    <citation type="submission" date="2023-04" db="EMBL/GenBank/DDBJ databases">
        <authorList>
            <person name="Beletskiy A.V."/>
            <person name="Mardanov A.V."/>
            <person name="Ravin N.V."/>
        </authorList>
    </citation>
    <scope>NUCLEOTIDE SEQUENCE</scope>
    <source>
        <strain evidence="6">GKL-01</strain>
    </source>
</reference>
<evidence type="ECO:0000256" key="1">
    <source>
        <dbReference type="ARBA" id="ARBA00008396"/>
    </source>
</evidence>
<gene>
    <name evidence="6" type="ORF">QJT80_14355</name>
</gene>
<dbReference type="SMART" id="SM00363">
    <property type="entry name" value="S4"/>
    <property type="match status" value="1"/>
</dbReference>
<feature type="domain" description="RNA-binding S4" evidence="5">
    <location>
        <begin position="10"/>
        <end position="64"/>
    </location>
</feature>
<dbReference type="InterPro" id="IPR036986">
    <property type="entry name" value="S4_RNA-bd_sf"/>
</dbReference>
<comment type="similarity">
    <text evidence="1 4">Belongs to the HSP15 family.</text>
</comment>
<dbReference type="PROSITE" id="PS50889">
    <property type="entry name" value="S4"/>
    <property type="match status" value="1"/>
</dbReference>
<dbReference type="SUPFAM" id="SSF55174">
    <property type="entry name" value="Alpha-L RNA-binding motif"/>
    <property type="match status" value="1"/>
</dbReference>
<evidence type="ECO:0000259" key="5">
    <source>
        <dbReference type="SMART" id="SM00363"/>
    </source>
</evidence>
<evidence type="ECO:0000256" key="2">
    <source>
        <dbReference type="ARBA" id="ARBA00022884"/>
    </source>
</evidence>
<evidence type="ECO:0000256" key="3">
    <source>
        <dbReference type="ARBA" id="ARBA00023125"/>
    </source>
</evidence>
<proteinExistence type="inferred from homology"/>
<organism evidence="6">
    <name type="scientific">Candidatus Thiocaldithrix dubininis</name>
    <dbReference type="NCBI Taxonomy" id="3080823"/>
    <lineage>
        <taxon>Bacteria</taxon>
        <taxon>Pseudomonadati</taxon>
        <taxon>Pseudomonadota</taxon>
        <taxon>Gammaproteobacteria</taxon>
        <taxon>Thiotrichales</taxon>
        <taxon>Thiotrichaceae</taxon>
        <taxon>Candidatus Thiocaldithrix</taxon>
    </lineage>
</organism>
<dbReference type="PIRSF" id="PIRSF016821">
    <property type="entry name" value="HSP15"/>
    <property type="match status" value="1"/>
</dbReference>
<reference evidence="6" key="1">
    <citation type="journal article" date="2023" name="Int. J. Mol. Sci.">
        <title>Metagenomics Revealed a New Genus 'Candidatus Thiocaldithrix dubininis' gen. nov., sp. nov. and a New Species 'Candidatus Thiothrix putei' sp. nov. in the Family Thiotrichaceae, Some Members of Which Have Traits of Both Na+- and H+-Motive Energetics.</title>
        <authorList>
            <person name="Ravin N.V."/>
            <person name="Muntyan M.S."/>
            <person name="Smolyakov D.D."/>
            <person name="Rudenko T.S."/>
            <person name="Beletsky A.V."/>
            <person name="Mardanov A.V."/>
            <person name="Grabovich M.Y."/>
        </authorList>
    </citation>
    <scope>NUCLEOTIDE SEQUENCE</scope>
    <source>
        <strain evidence="6">GKL-01</strain>
    </source>
</reference>
<keyword evidence="2 4" id="KW-0694">RNA-binding</keyword>
<dbReference type="AlphaFoldDB" id="A0AA95H843"/>
<name>A0AA95H843_9GAMM</name>
<dbReference type="GO" id="GO:0043023">
    <property type="term" value="F:ribosomal large subunit binding"/>
    <property type="evidence" value="ECO:0007669"/>
    <property type="project" value="InterPro"/>
</dbReference>
<dbReference type="Gene3D" id="3.10.290.10">
    <property type="entry name" value="RNA-binding S4 domain"/>
    <property type="match status" value="1"/>
</dbReference>
<sequence>MAVETENVSQRLDKWLWAARFFKTRPLAVEAINGGHVHVNNERAKPARNVRIGDELKITKGFETWVVTVQGCHEQRRPAAEAKLLYHEADYHRAQRELVIEERRLHGVNVKVHKPDKKERRLIEKFKQSW</sequence>
<dbReference type="GO" id="GO:0034605">
    <property type="term" value="P:cellular response to heat"/>
    <property type="evidence" value="ECO:0007669"/>
    <property type="project" value="InterPro"/>
</dbReference>
<dbReference type="InterPro" id="IPR002942">
    <property type="entry name" value="S4_RNA-bd"/>
</dbReference>
<evidence type="ECO:0000256" key="4">
    <source>
        <dbReference type="PIRNR" id="PIRNR016821"/>
    </source>
</evidence>
<dbReference type="KEGG" id="tdu:QJT80_14355"/>
<evidence type="ECO:0000313" key="6">
    <source>
        <dbReference type="EMBL" id="WGZ90654.1"/>
    </source>
</evidence>
<protein>
    <recommendedName>
        <fullName evidence="4">Heat shock protein 15</fullName>
    </recommendedName>
</protein>
<dbReference type="GO" id="GO:0003677">
    <property type="term" value="F:DNA binding"/>
    <property type="evidence" value="ECO:0007669"/>
    <property type="project" value="UniProtKB-KW"/>
</dbReference>
<keyword evidence="3 4" id="KW-0238">DNA-binding</keyword>